<reference evidence="2 3" key="1">
    <citation type="journal article" date="2016" name="Nat. Commun.">
        <title>Thousands of microbial genomes shed light on interconnected biogeochemical processes in an aquifer system.</title>
        <authorList>
            <person name="Anantharaman K."/>
            <person name="Brown C.T."/>
            <person name="Hug L.A."/>
            <person name="Sharon I."/>
            <person name="Castelle C.J."/>
            <person name="Probst A.J."/>
            <person name="Thomas B.C."/>
            <person name="Singh A."/>
            <person name="Wilkins M.J."/>
            <person name="Karaoz U."/>
            <person name="Brodie E.L."/>
            <person name="Williams K.H."/>
            <person name="Hubbard S.S."/>
            <person name="Banfield J.F."/>
        </authorList>
    </citation>
    <scope>NUCLEOTIDE SEQUENCE [LARGE SCALE GENOMIC DNA]</scope>
</reference>
<proteinExistence type="predicted"/>
<evidence type="ECO:0000313" key="3">
    <source>
        <dbReference type="Proteomes" id="UP000177871"/>
    </source>
</evidence>
<dbReference type="SUPFAM" id="SSF54197">
    <property type="entry name" value="HIT-like"/>
    <property type="match status" value="2"/>
</dbReference>
<dbReference type="PANTHER" id="PTHR42763:SF2">
    <property type="entry name" value="ADP-GLUCOSE PHOSPHORYLASE"/>
    <property type="match status" value="1"/>
</dbReference>
<dbReference type="InterPro" id="IPR036265">
    <property type="entry name" value="HIT-like_sf"/>
</dbReference>
<dbReference type="AlphaFoldDB" id="A0A1F6A3U0"/>
<protein>
    <recommendedName>
        <fullName evidence="1">DUF4931 domain-containing protein</fullName>
    </recommendedName>
</protein>
<dbReference type="InterPro" id="IPR046322">
    <property type="entry name" value="DUF4931"/>
</dbReference>
<name>A0A1F6A3U0_9BACT</name>
<evidence type="ECO:0000313" key="2">
    <source>
        <dbReference type="EMBL" id="OGG19370.1"/>
    </source>
</evidence>
<dbReference type="Gene3D" id="3.30.428.10">
    <property type="entry name" value="HIT-like"/>
    <property type="match status" value="3"/>
</dbReference>
<dbReference type="InterPro" id="IPR053177">
    <property type="entry name" value="ADP-glucose_phosphorylase"/>
</dbReference>
<accession>A0A1F6A3U0</accession>
<dbReference type="PANTHER" id="PTHR42763">
    <property type="entry name" value="ADP-GLUCOSE PHOSPHORYLASE"/>
    <property type="match status" value="1"/>
</dbReference>
<comment type="caution">
    <text evidence="2">The sequence shown here is derived from an EMBL/GenBank/DDBJ whole genome shotgun (WGS) entry which is preliminary data.</text>
</comment>
<gene>
    <name evidence="2" type="ORF">A2721_02465</name>
</gene>
<dbReference type="Proteomes" id="UP000177871">
    <property type="component" value="Unassembled WGS sequence"/>
</dbReference>
<dbReference type="Pfam" id="PF16285">
    <property type="entry name" value="DUF4931_N"/>
    <property type="match status" value="1"/>
</dbReference>
<dbReference type="STRING" id="1798381.A2721_02465"/>
<feature type="domain" description="DUF4931" evidence="1">
    <location>
        <begin position="30"/>
        <end position="137"/>
    </location>
</feature>
<evidence type="ECO:0000259" key="1">
    <source>
        <dbReference type="Pfam" id="PF16285"/>
    </source>
</evidence>
<dbReference type="EMBL" id="MFJK01000007">
    <property type="protein sequence ID" value="OGG19370.1"/>
    <property type="molecule type" value="Genomic_DNA"/>
</dbReference>
<organism evidence="2 3">
    <name type="scientific">Candidatus Gottesmanbacteria bacterium RIFCSPHIGHO2_01_FULL_47_48</name>
    <dbReference type="NCBI Taxonomy" id="1798381"/>
    <lineage>
        <taxon>Bacteria</taxon>
        <taxon>Candidatus Gottesmaniibacteriota</taxon>
    </lineage>
</organism>
<sequence length="282" mass="32476">MSDILVDQKTSRLVFFAPARVKRLGEGGETARICPFCPENDRMNREVLRIDDGQGGWKVRVIANKFPISDFHEVIVHSPDHDLDLPTISREQMSLVLTVYRQRFNYHVALKHGQVVIFYNHNVHAGASLEHSHSQLVVVPPRFRVTGLEKQPEVNVVFKTKHFSLYCPEFGQWPYELWAVPIVSGKTFGQISDEELSDLAGIIPKVSAVMVEKFLHHEELHKHPGQDDVPFNYYVYHGQDWFLRFIPRLIHPGGFELATGMNVNMIKPERAAEEYRKELARI</sequence>